<dbReference type="AlphaFoldDB" id="A0A8S3G0G3"/>
<evidence type="ECO:0000313" key="3">
    <source>
        <dbReference type="EMBL" id="CAF5217182.1"/>
    </source>
</evidence>
<dbReference type="Proteomes" id="UP000681720">
    <property type="component" value="Unassembled WGS sequence"/>
</dbReference>
<evidence type="ECO:0000313" key="2">
    <source>
        <dbReference type="EMBL" id="CAF5147793.1"/>
    </source>
</evidence>
<gene>
    <name evidence="2" type="ORF">BYL167_LOCUS71600</name>
    <name evidence="3" type="ORF">GIL414_LOCUS82287</name>
    <name evidence="1" type="ORF">SMN809_LOCUS9603</name>
</gene>
<dbReference type="Proteomes" id="UP000676336">
    <property type="component" value="Unassembled WGS sequence"/>
</dbReference>
<name>A0A8S3G0G3_9BILA</name>
<evidence type="ECO:0000313" key="1">
    <source>
        <dbReference type="EMBL" id="CAF3957518.1"/>
    </source>
</evidence>
<dbReference type="Proteomes" id="UP000681967">
    <property type="component" value="Unassembled WGS sequence"/>
</dbReference>
<protein>
    <submittedName>
        <fullName evidence="2">Uncharacterized protein</fullName>
    </submittedName>
</protein>
<evidence type="ECO:0000313" key="4">
    <source>
        <dbReference type="Proteomes" id="UP000681967"/>
    </source>
</evidence>
<accession>A0A8S3G0G3</accession>
<dbReference type="InterPro" id="IPR016187">
    <property type="entry name" value="CTDL_fold"/>
</dbReference>
<dbReference type="EMBL" id="CAJOBJ010359727">
    <property type="protein sequence ID" value="CAF5217182.1"/>
    <property type="molecule type" value="Genomic_DNA"/>
</dbReference>
<proteinExistence type="predicted"/>
<reference evidence="2" key="1">
    <citation type="submission" date="2021-02" db="EMBL/GenBank/DDBJ databases">
        <authorList>
            <person name="Nowell W R."/>
        </authorList>
    </citation>
    <scope>NUCLEOTIDE SEQUENCE</scope>
</reference>
<sequence>MLWQSSKEYCYALVNRFRCPKEWKRVGGSCYYLSAFTSVSATVNKSCHDVHSNRSHLIQIQNTVELFYAAHVLLKNNLSSLLLSVDPKLIKLQRSIFLGTNLKGIEKFYFLRQGPWRNDTERSRTMERNERKTAQST</sequence>
<dbReference type="Gene3D" id="3.10.100.10">
    <property type="entry name" value="Mannose-Binding Protein A, subunit A"/>
    <property type="match status" value="1"/>
</dbReference>
<comment type="caution">
    <text evidence="2">The sequence shown here is derived from an EMBL/GenBank/DDBJ whole genome shotgun (WGS) entry which is preliminary data.</text>
</comment>
<dbReference type="SUPFAM" id="SSF56436">
    <property type="entry name" value="C-type lectin-like"/>
    <property type="match status" value="1"/>
</dbReference>
<dbReference type="EMBL" id="CAJOBI010003135">
    <property type="protein sequence ID" value="CAF3957518.1"/>
    <property type="molecule type" value="Genomic_DNA"/>
</dbReference>
<dbReference type="InterPro" id="IPR016186">
    <property type="entry name" value="C-type_lectin-like/link_sf"/>
</dbReference>
<dbReference type="EMBL" id="CAJOBH010255824">
    <property type="protein sequence ID" value="CAF5147793.1"/>
    <property type="molecule type" value="Genomic_DNA"/>
</dbReference>
<organism evidence="2 4">
    <name type="scientific">Rotaria magnacalcarata</name>
    <dbReference type="NCBI Taxonomy" id="392030"/>
    <lineage>
        <taxon>Eukaryota</taxon>
        <taxon>Metazoa</taxon>
        <taxon>Spiralia</taxon>
        <taxon>Gnathifera</taxon>
        <taxon>Rotifera</taxon>
        <taxon>Eurotatoria</taxon>
        <taxon>Bdelloidea</taxon>
        <taxon>Philodinida</taxon>
        <taxon>Philodinidae</taxon>
        <taxon>Rotaria</taxon>
    </lineage>
</organism>